<dbReference type="EMBL" id="LJCR01000393">
    <property type="protein sequence ID" value="KPV52911.1"/>
    <property type="molecule type" value="Genomic_DNA"/>
</dbReference>
<gene>
    <name evidence="2" type="ORF">SE17_12680</name>
</gene>
<keyword evidence="1" id="KW-0472">Membrane</keyword>
<keyword evidence="1" id="KW-0812">Transmembrane</keyword>
<evidence type="ECO:0000313" key="2">
    <source>
        <dbReference type="EMBL" id="KPV52911.1"/>
    </source>
</evidence>
<name>A0A0P9D1U8_9CHLR</name>
<feature type="transmembrane region" description="Helical" evidence="1">
    <location>
        <begin position="67"/>
        <end position="85"/>
    </location>
</feature>
<keyword evidence="3" id="KW-1185">Reference proteome</keyword>
<dbReference type="AlphaFoldDB" id="A0A0P9D1U8"/>
<comment type="caution">
    <text evidence="2">The sequence shown here is derived from an EMBL/GenBank/DDBJ whole genome shotgun (WGS) entry which is preliminary data.</text>
</comment>
<protein>
    <recommendedName>
        <fullName evidence="4">Glycine transporter domain-containing protein</fullName>
    </recommendedName>
</protein>
<dbReference type="Proteomes" id="UP000050509">
    <property type="component" value="Unassembled WGS sequence"/>
</dbReference>
<keyword evidence="1" id="KW-1133">Transmembrane helix</keyword>
<proteinExistence type="predicted"/>
<organism evidence="2 3">
    <name type="scientific">Kouleothrix aurantiaca</name>
    <dbReference type="NCBI Taxonomy" id="186479"/>
    <lineage>
        <taxon>Bacteria</taxon>
        <taxon>Bacillati</taxon>
        <taxon>Chloroflexota</taxon>
        <taxon>Chloroflexia</taxon>
        <taxon>Chloroflexales</taxon>
        <taxon>Roseiflexineae</taxon>
        <taxon>Roseiflexaceae</taxon>
        <taxon>Kouleothrix</taxon>
    </lineage>
</organism>
<dbReference type="PATRIC" id="fig|186479.3.peg.8015"/>
<evidence type="ECO:0000256" key="1">
    <source>
        <dbReference type="SAM" id="Phobius"/>
    </source>
</evidence>
<feature type="transmembrane region" description="Helical" evidence="1">
    <location>
        <begin position="39"/>
        <end position="60"/>
    </location>
</feature>
<feature type="transmembrane region" description="Helical" evidence="1">
    <location>
        <begin position="12"/>
        <end position="33"/>
    </location>
</feature>
<sequence>MNVRWMAVFTGYLVDFFISLLIISFAGETFAAAPDLTQASHVIIIALLTLSTGIGGYVAGRMARTDRVMNGFLVAIVGILLNQLGGSLPRVLVLASVVACGLAAIGGYLSRFPTERNQRSVR</sequence>
<evidence type="ECO:0000313" key="3">
    <source>
        <dbReference type="Proteomes" id="UP000050509"/>
    </source>
</evidence>
<evidence type="ECO:0008006" key="4">
    <source>
        <dbReference type="Google" id="ProtNLM"/>
    </source>
</evidence>
<accession>A0A0P9D1U8</accession>
<reference evidence="2 3" key="1">
    <citation type="submission" date="2015-09" db="EMBL/GenBank/DDBJ databases">
        <title>Draft genome sequence of Kouleothrix aurantiaca JCM 19913.</title>
        <authorList>
            <person name="Hemp J."/>
        </authorList>
    </citation>
    <scope>NUCLEOTIDE SEQUENCE [LARGE SCALE GENOMIC DNA]</scope>
    <source>
        <strain evidence="2 3">COM-B</strain>
    </source>
</reference>
<feature type="transmembrane region" description="Helical" evidence="1">
    <location>
        <begin position="91"/>
        <end position="109"/>
    </location>
</feature>